<organism evidence="16 17">
    <name type="scientific">Clostridium vincentii</name>
    <dbReference type="NCBI Taxonomy" id="52704"/>
    <lineage>
        <taxon>Bacteria</taxon>
        <taxon>Bacillati</taxon>
        <taxon>Bacillota</taxon>
        <taxon>Clostridia</taxon>
        <taxon>Eubacteriales</taxon>
        <taxon>Clostridiaceae</taxon>
        <taxon>Clostridium</taxon>
    </lineage>
</organism>
<keyword evidence="10 12" id="KW-0472">Membrane</keyword>
<dbReference type="FunFam" id="2.70.70.10:FF:000001">
    <property type="entry name" value="PTS system glucose-specific IIA component"/>
    <property type="match status" value="1"/>
</dbReference>
<dbReference type="Pfam" id="PF00358">
    <property type="entry name" value="PTS_EIIA_1"/>
    <property type="match status" value="1"/>
</dbReference>
<dbReference type="PROSITE" id="PS01035">
    <property type="entry name" value="PTS_EIIB_TYPE_1_CYS"/>
    <property type="match status" value="1"/>
</dbReference>
<dbReference type="FunFam" id="3.30.1360.60:FF:000001">
    <property type="entry name" value="PTS system glucose-specific IIBC component PtsG"/>
    <property type="match status" value="1"/>
</dbReference>
<feature type="transmembrane region" description="Helical" evidence="12">
    <location>
        <begin position="260"/>
        <end position="288"/>
    </location>
</feature>
<evidence type="ECO:0000256" key="3">
    <source>
        <dbReference type="ARBA" id="ARBA00022475"/>
    </source>
</evidence>
<evidence type="ECO:0000256" key="6">
    <source>
        <dbReference type="ARBA" id="ARBA00022683"/>
    </source>
</evidence>
<dbReference type="PROSITE" id="PS51093">
    <property type="entry name" value="PTS_EIIA_TYPE_1"/>
    <property type="match status" value="1"/>
</dbReference>
<dbReference type="GO" id="GO:0009401">
    <property type="term" value="P:phosphoenolpyruvate-dependent sugar phosphotransferase system"/>
    <property type="evidence" value="ECO:0007669"/>
    <property type="project" value="UniProtKB-KW"/>
</dbReference>
<evidence type="ECO:0000259" key="15">
    <source>
        <dbReference type="PROSITE" id="PS51103"/>
    </source>
</evidence>
<dbReference type="GO" id="GO:0090589">
    <property type="term" value="F:protein-phosphocysteine-trehalose phosphotransferase system transporter activity"/>
    <property type="evidence" value="ECO:0007669"/>
    <property type="project" value="TreeGrafter"/>
</dbReference>
<evidence type="ECO:0000256" key="12">
    <source>
        <dbReference type="SAM" id="Phobius"/>
    </source>
</evidence>
<dbReference type="GO" id="GO:0008982">
    <property type="term" value="F:protein-N(PI)-phosphohistidine-sugar phosphotransferase activity"/>
    <property type="evidence" value="ECO:0007669"/>
    <property type="project" value="InterPro"/>
</dbReference>
<dbReference type="InterPro" id="IPR011297">
    <property type="entry name" value="PTS_IIABC_b_glu"/>
</dbReference>
<feature type="transmembrane region" description="Helical" evidence="12">
    <location>
        <begin position="233"/>
        <end position="254"/>
    </location>
</feature>
<evidence type="ECO:0000259" key="14">
    <source>
        <dbReference type="PROSITE" id="PS51098"/>
    </source>
</evidence>
<dbReference type="InterPro" id="IPR001996">
    <property type="entry name" value="PTS_IIB_1"/>
</dbReference>
<dbReference type="PANTHER" id="PTHR30175">
    <property type="entry name" value="PHOSPHOTRANSFERASE SYSTEM TRANSPORT PROTEIN"/>
    <property type="match status" value="1"/>
</dbReference>
<feature type="transmembrane region" description="Helical" evidence="12">
    <location>
        <begin position="97"/>
        <end position="119"/>
    </location>
</feature>
<keyword evidence="6" id="KW-0598">Phosphotransferase system</keyword>
<evidence type="ECO:0000256" key="5">
    <source>
        <dbReference type="ARBA" id="ARBA00022679"/>
    </source>
</evidence>
<dbReference type="InterPro" id="IPR036878">
    <property type="entry name" value="Glu_permease_IIB"/>
</dbReference>
<evidence type="ECO:0000256" key="8">
    <source>
        <dbReference type="ARBA" id="ARBA00022777"/>
    </source>
</evidence>
<keyword evidence="4" id="KW-0762">Sugar transport</keyword>
<dbReference type="InterPro" id="IPR003352">
    <property type="entry name" value="PTS_EIIC"/>
</dbReference>
<feature type="transmembrane region" description="Helical" evidence="12">
    <location>
        <begin position="419"/>
        <end position="441"/>
    </location>
</feature>
<keyword evidence="8" id="KW-0418">Kinase</keyword>
<dbReference type="PANTHER" id="PTHR30175:SF1">
    <property type="entry name" value="PTS SYSTEM ARBUTIN-, CELLOBIOSE-, AND SALICIN-SPECIFIC EIIBC COMPONENT-RELATED"/>
    <property type="match status" value="1"/>
</dbReference>
<dbReference type="PROSITE" id="PS51103">
    <property type="entry name" value="PTS_EIIC_TYPE_1"/>
    <property type="match status" value="1"/>
</dbReference>
<feature type="transmembrane region" description="Helical" evidence="12">
    <location>
        <begin position="139"/>
        <end position="158"/>
    </location>
</feature>
<dbReference type="PROSITE" id="PS51098">
    <property type="entry name" value="PTS_EIIB_TYPE_1"/>
    <property type="match status" value="1"/>
</dbReference>
<dbReference type="GO" id="GO:0005886">
    <property type="term" value="C:plasma membrane"/>
    <property type="evidence" value="ECO:0007669"/>
    <property type="project" value="UniProtKB-SubCell"/>
</dbReference>
<dbReference type="SUPFAM" id="SSF51261">
    <property type="entry name" value="Duplicated hybrid motif"/>
    <property type="match status" value="1"/>
</dbReference>
<evidence type="ECO:0000256" key="4">
    <source>
        <dbReference type="ARBA" id="ARBA00022597"/>
    </source>
</evidence>
<dbReference type="InterPro" id="IPR001127">
    <property type="entry name" value="PTS_EIIA_1_perm"/>
</dbReference>
<evidence type="ECO:0000313" key="16">
    <source>
        <dbReference type="EMBL" id="PRR82531.1"/>
    </source>
</evidence>
<sequence>MDYKKISTDILNYIGGDNNVAHLEHCSTRLRFTLVDDSKVNIEALKKVHGVLGVVMTGQCQVIIGNSVIEVYDELLKNSKFGNNNNKSAKKKKIGAVVLDFIVSVFQPLVPAIAGAGILKSILLVLTMFNLIDKTGQTYLIISYIGDSIFYFLPLMVAITTATKLNVNKIVAVGAMGMLLFPKMTTLLGEGASFLSIPITNVAYASQVFPAILGVLFYACMERLFTKISPKPIRIFFVPMMSLLLTVPMTLLLLGPIGFYLGTVLTSVILFVFNTFGWVAVGLVAAILPFMIATGMHKALVPYAISSITGFGKELLYLPASLAHNISEGGACFAVALRTKDTDLKSTSISAGISALFGITEPALYGVTLQRKRVLISVVISSLIGGLWIGLFGVAAFTAVGPGIASISMFIDENNSKNIIFAIAGFVISFIASFVITFISWKEDEEEAETSVNIEAKSTVGTTNASVNVCDIISINQPIKGEVVSLAEVNDDVFSKRILGEGIAINPSEGSLYAPCDGEIVMLFDTKHTLALIADNGAEVLFHIGIDTVQLNGKHFDPKVKVGDRVKTGDLLMKFDIKEIKAAGYDTIIPIIITNSDKYLVEKASYSKDKNEDTIMIVSKIEV</sequence>
<dbReference type="InterPro" id="IPR013013">
    <property type="entry name" value="PTS_EIIC_1"/>
</dbReference>
<feature type="domain" description="PTS EIIC type-1" evidence="15">
    <location>
        <begin position="100"/>
        <end position="452"/>
    </location>
</feature>
<dbReference type="Pfam" id="PF00367">
    <property type="entry name" value="PTS_EIIB"/>
    <property type="match status" value="1"/>
</dbReference>
<evidence type="ECO:0000256" key="10">
    <source>
        <dbReference type="ARBA" id="ARBA00023136"/>
    </source>
</evidence>
<keyword evidence="17" id="KW-1185">Reference proteome</keyword>
<keyword evidence="3" id="KW-1003">Cell membrane</keyword>
<evidence type="ECO:0000256" key="1">
    <source>
        <dbReference type="ARBA" id="ARBA00004651"/>
    </source>
</evidence>
<gene>
    <name evidence="16" type="primary">bglF_3</name>
    <name evidence="16" type="ORF">CLVI_16660</name>
</gene>
<feature type="active site" description="Phosphocysteine intermediate; for EIIB activity" evidence="11">
    <location>
        <position position="26"/>
    </location>
</feature>
<dbReference type="InterPro" id="IPR018113">
    <property type="entry name" value="PTrfase_EIIB_Cys"/>
</dbReference>
<keyword evidence="5" id="KW-0808">Transferase</keyword>
<keyword evidence="7 12" id="KW-0812">Transmembrane</keyword>
<protein>
    <submittedName>
        <fullName evidence="16">PTS system beta-glucoside-specific EIIBCA component</fullName>
    </submittedName>
</protein>
<dbReference type="InterPro" id="IPR011055">
    <property type="entry name" value="Dup_hybrid_motif"/>
</dbReference>
<dbReference type="GO" id="GO:0015771">
    <property type="term" value="P:trehalose transport"/>
    <property type="evidence" value="ECO:0007669"/>
    <property type="project" value="TreeGrafter"/>
</dbReference>
<dbReference type="OrthoDB" id="92465at2"/>
<evidence type="ECO:0000256" key="11">
    <source>
        <dbReference type="PROSITE-ProRule" id="PRU00421"/>
    </source>
</evidence>
<dbReference type="NCBIfam" id="TIGR01995">
    <property type="entry name" value="PTS-II-ABC-beta"/>
    <property type="match status" value="1"/>
</dbReference>
<feature type="domain" description="PTS EIIA type-1" evidence="13">
    <location>
        <begin position="491"/>
        <end position="595"/>
    </location>
</feature>
<comment type="caution">
    <text evidence="16">The sequence shown here is derived from an EMBL/GenBank/DDBJ whole genome shotgun (WGS) entry which is preliminary data.</text>
</comment>
<comment type="subcellular location">
    <subcellularLocation>
        <location evidence="1">Cell membrane</location>
        <topology evidence="1">Multi-pass membrane protein</topology>
    </subcellularLocation>
</comment>
<feature type="transmembrane region" description="Helical" evidence="12">
    <location>
        <begin position="170"/>
        <end position="189"/>
    </location>
</feature>
<feature type="domain" description="PTS EIIB type-1" evidence="14">
    <location>
        <begin position="4"/>
        <end position="85"/>
    </location>
</feature>
<dbReference type="GO" id="GO:0016301">
    <property type="term" value="F:kinase activity"/>
    <property type="evidence" value="ECO:0007669"/>
    <property type="project" value="UniProtKB-KW"/>
</dbReference>
<keyword evidence="9 12" id="KW-1133">Transmembrane helix</keyword>
<evidence type="ECO:0000256" key="9">
    <source>
        <dbReference type="ARBA" id="ARBA00022989"/>
    </source>
</evidence>
<dbReference type="Gene3D" id="3.30.1360.60">
    <property type="entry name" value="Glucose permease domain IIB"/>
    <property type="match status" value="1"/>
</dbReference>
<dbReference type="EMBL" id="PVXQ01000015">
    <property type="protein sequence ID" value="PRR82531.1"/>
    <property type="molecule type" value="Genomic_DNA"/>
</dbReference>
<dbReference type="RefSeq" id="WP_106059651.1">
    <property type="nucleotide sequence ID" value="NZ_PVXQ01000015.1"/>
</dbReference>
<dbReference type="InterPro" id="IPR050558">
    <property type="entry name" value="PTS_Sugar-Specific_Components"/>
</dbReference>
<keyword evidence="2" id="KW-0813">Transport</keyword>
<evidence type="ECO:0000256" key="7">
    <source>
        <dbReference type="ARBA" id="ARBA00022692"/>
    </source>
</evidence>
<dbReference type="AlphaFoldDB" id="A0A2T0BF59"/>
<proteinExistence type="predicted"/>
<dbReference type="Pfam" id="PF02378">
    <property type="entry name" value="PTS_EIIC"/>
    <property type="match status" value="1"/>
</dbReference>
<dbReference type="PROSITE" id="PS00371">
    <property type="entry name" value="PTS_EIIA_TYPE_1_HIS"/>
    <property type="match status" value="1"/>
</dbReference>
<reference evidence="16 17" key="1">
    <citation type="submission" date="2018-03" db="EMBL/GenBank/DDBJ databases">
        <title>Genome sequence of Clostridium vincentii DSM 10228.</title>
        <authorList>
            <person name="Poehlein A."/>
            <person name="Daniel R."/>
        </authorList>
    </citation>
    <scope>NUCLEOTIDE SEQUENCE [LARGE SCALE GENOMIC DNA]</scope>
    <source>
        <strain evidence="16 17">DSM 10228</strain>
    </source>
</reference>
<name>A0A2T0BF59_9CLOT</name>
<evidence type="ECO:0000313" key="17">
    <source>
        <dbReference type="Proteomes" id="UP000239471"/>
    </source>
</evidence>
<dbReference type="Proteomes" id="UP000239471">
    <property type="component" value="Unassembled WGS sequence"/>
</dbReference>
<feature type="transmembrane region" description="Helical" evidence="12">
    <location>
        <begin position="201"/>
        <end position="221"/>
    </location>
</feature>
<dbReference type="Gene3D" id="2.70.70.10">
    <property type="entry name" value="Glucose Permease (Domain IIA)"/>
    <property type="match status" value="1"/>
</dbReference>
<evidence type="ECO:0000256" key="2">
    <source>
        <dbReference type="ARBA" id="ARBA00022448"/>
    </source>
</evidence>
<dbReference type="SUPFAM" id="SSF55604">
    <property type="entry name" value="Glucose permease domain IIB"/>
    <property type="match status" value="1"/>
</dbReference>
<feature type="transmembrane region" description="Helical" evidence="12">
    <location>
        <begin position="374"/>
        <end position="399"/>
    </location>
</feature>
<dbReference type="CDD" id="cd00212">
    <property type="entry name" value="PTS_IIB_glc"/>
    <property type="match status" value="1"/>
</dbReference>
<evidence type="ECO:0000259" key="13">
    <source>
        <dbReference type="PROSITE" id="PS51093"/>
    </source>
</evidence>
<accession>A0A2T0BF59</accession>
<dbReference type="NCBIfam" id="TIGR00830">
    <property type="entry name" value="PTBA"/>
    <property type="match status" value="1"/>
</dbReference>